<protein>
    <recommendedName>
        <fullName evidence="5">Chromatin assembly factor 1 subunit FSM</fullName>
    </recommendedName>
</protein>
<dbReference type="InterPro" id="IPR022043">
    <property type="entry name" value="CAF1A_DD"/>
</dbReference>
<organism evidence="4">
    <name type="scientific">Arundo donax</name>
    <name type="common">Giant reed</name>
    <name type="synonym">Donax arundinaceus</name>
    <dbReference type="NCBI Taxonomy" id="35708"/>
    <lineage>
        <taxon>Eukaryota</taxon>
        <taxon>Viridiplantae</taxon>
        <taxon>Streptophyta</taxon>
        <taxon>Embryophyta</taxon>
        <taxon>Tracheophyta</taxon>
        <taxon>Spermatophyta</taxon>
        <taxon>Magnoliopsida</taxon>
        <taxon>Liliopsida</taxon>
        <taxon>Poales</taxon>
        <taxon>Poaceae</taxon>
        <taxon>PACMAD clade</taxon>
        <taxon>Arundinoideae</taxon>
        <taxon>Arundineae</taxon>
        <taxon>Arundo</taxon>
    </lineage>
</organism>
<dbReference type="InterPro" id="IPR048800">
    <property type="entry name" value="Cac1-like_C"/>
</dbReference>
<reference evidence="4" key="1">
    <citation type="submission" date="2014-09" db="EMBL/GenBank/DDBJ databases">
        <authorList>
            <person name="Magalhaes I.L.F."/>
            <person name="Oliveira U."/>
            <person name="Santos F.R."/>
            <person name="Vidigal T.H.D.A."/>
            <person name="Brescovit A.D."/>
            <person name="Santos A.J."/>
        </authorList>
    </citation>
    <scope>NUCLEOTIDE SEQUENCE</scope>
    <source>
        <tissue evidence="4">Shoot tissue taken approximately 20 cm above the soil surface</tissue>
    </source>
</reference>
<dbReference type="Pfam" id="PF21796">
    <property type="entry name" value="Cac1_C"/>
    <property type="match status" value="1"/>
</dbReference>
<proteinExistence type="predicted"/>
<evidence type="ECO:0000259" key="2">
    <source>
        <dbReference type="Pfam" id="PF12253"/>
    </source>
</evidence>
<dbReference type="Pfam" id="PF12253">
    <property type="entry name" value="CAF1A_dimeriz"/>
    <property type="match status" value="1"/>
</dbReference>
<dbReference type="GO" id="GO:0006334">
    <property type="term" value="P:nucleosome assembly"/>
    <property type="evidence" value="ECO:0007669"/>
    <property type="project" value="TreeGrafter"/>
</dbReference>
<evidence type="ECO:0000259" key="3">
    <source>
        <dbReference type="Pfam" id="PF21796"/>
    </source>
</evidence>
<accession>A0A0A9ATD2</accession>
<feature type="region of interest" description="Disordered" evidence="1">
    <location>
        <begin position="684"/>
        <end position="703"/>
    </location>
</feature>
<feature type="region of interest" description="Disordered" evidence="1">
    <location>
        <begin position="1"/>
        <end position="49"/>
    </location>
</feature>
<feature type="compositionally biased region" description="Polar residues" evidence="1">
    <location>
        <begin position="692"/>
        <end position="703"/>
    </location>
</feature>
<dbReference type="GO" id="GO:0033186">
    <property type="term" value="C:CAF-1 complex"/>
    <property type="evidence" value="ECO:0007669"/>
    <property type="project" value="TreeGrafter"/>
</dbReference>
<feature type="compositionally biased region" description="Acidic residues" evidence="1">
    <location>
        <begin position="519"/>
        <end position="547"/>
    </location>
</feature>
<feature type="compositionally biased region" description="Basic and acidic residues" evidence="1">
    <location>
        <begin position="1"/>
        <end position="10"/>
    </location>
</feature>
<feature type="region of interest" description="Disordered" evidence="1">
    <location>
        <begin position="515"/>
        <end position="568"/>
    </location>
</feature>
<dbReference type="AlphaFoldDB" id="A0A0A9ATD2"/>
<feature type="compositionally biased region" description="Low complexity" evidence="1">
    <location>
        <begin position="11"/>
        <end position="26"/>
    </location>
</feature>
<dbReference type="GO" id="GO:0005634">
    <property type="term" value="C:nucleus"/>
    <property type="evidence" value="ECO:0007669"/>
    <property type="project" value="TreeGrafter"/>
</dbReference>
<dbReference type="EMBL" id="GBRH01243494">
    <property type="protein sequence ID" value="JAD54401.1"/>
    <property type="molecule type" value="Transcribed_RNA"/>
</dbReference>
<name>A0A0A9ATD2_ARUDO</name>
<sequence length="803" mass="90832">MDVDEAKESAADGLSSSASSFGVDASCAHESMHPTKKQQKRKRASAESAMINKVSSSAEWRREIDELFEYYKDVSGPHLNPEELSCSTVECTIACLLEESSLPCAKLTDEIYKRMKLQDGVTESSVRSSVLIIGKRFSYGISSMDADELEDESESSLWCWETRNLELLPSHLHSSLSIRRKARKLICERILFLSGNLAAIGSYSAHGSQNSKSVNVGKVLNLDGIRSFVNRTKLESKTKVKELRDISNAVKDQQKIEQQIQKEQKKKESELKRTQEKAEKEVKRIDRENKRLKKQQEEVERERKRQEKEQAELKRQASIQKQANIMARFLKRKTSSNMDISDNHHSMKTTCSRSSGNIEELAIAATSAMDCTLSQANCLKLEDIWEAHVAWWRKCSQHNKLCRWGVRRSPKIQLFHELKLQKSPAIAPSEIMSTPTKEQSSQMENPGSLDLSILLDQLKTPSYENNIPCKTSHSNTSSSVLFVKLLQFDRSHRPAYYGTRRKKSFTVSARHPFQRDPDLSYEVDSDEEWEEEDPGESLSDFDDDEETMKEHDSKVDTEDETENSFIVPDDYLSEDEGVQYEPLSGKCVETSSLLSVLEVTIEELNVLLQRQKALHGFTEHALRKDRPLVISNLDHSKVDLLKADDIAGILKVEQLCLQALCMRKYPGGPIVDVPVNVSLSVEDQEFRRSNKRSPSTPVASKSISDSDIPEFVKLIKSCPHGMGKLVELLHTRFPYISKAQLKNKIQEIAEFTNSHWQVKKDILDRGGLSLSPGESFPGPAEIRSRQTTNRCPRSGGSAPHSDP</sequence>
<feature type="region of interest" description="Disordered" evidence="1">
    <location>
        <begin position="769"/>
        <end position="803"/>
    </location>
</feature>
<evidence type="ECO:0008006" key="5">
    <source>
        <dbReference type="Google" id="ProtNLM"/>
    </source>
</evidence>
<evidence type="ECO:0000256" key="1">
    <source>
        <dbReference type="SAM" id="MobiDB-lite"/>
    </source>
</evidence>
<dbReference type="PANTHER" id="PTHR15272">
    <property type="entry name" value="CHROMATIN ASSEMBLY FACTOR 1 SUBUNIT A CAF-1 SUBUNIT A"/>
    <property type="match status" value="1"/>
</dbReference>
<feature type="compositionally biased region" description="Basic and acidic residues" evidence="1">
    <location>
        <begin position="264"/>
        <end position="315"/>
    </location>
</feature>
<feature type="region of interest" description="Disordered" evidence="1">
    <location>
        <begin position="264"/>
        <end position="318"/>
    </location>
</feature>
<dbReference type="PANTHER" id="PTHR15272:SF7">
    <property type="entry name" value="OS07G0273301 PROTEIN"/>
    <property type="match status" value="1"/>
</dbReference>
<evidence type="ECO:0000313" key="4">
    <source>
        <dbReference type="EMBL" id="JAD54401.1"/>
    </source>
</evidence>
<feature type="domain" description="Chromatin assembly factor 1 subunit A dimerization" evidence="2">
    <location>
        <begin position="484"/>
        <end position="552"/>
    </location>
</feature>
<reference evidence="4" key="2">
    <citation type="journal article" date="2015" name="Data Brief">
        <title>Shoot transcriptome of the giant reed, Arundo donax.</title>
        <authorList>
            <person name="Barrero R.A."/>
            <person name="Guerrero F.D."/>
            <person name="Moolhuijzen P."/>
            <person name="Goolsby J.A."/>
            <person name="Tidwell J."/>
            <person name="Bellgard S.E."/>
            <person name="Bellgard M.I."/>
        </authorList>
    </citation>
    <scope>NUCLEOTIDE SEQUENCE</scope>
    <source>
        <tissue evidence="4">Shoot tissue taken approximately 20 cm above the soil surface</tissue>
    </source>
</reference>
<feature type="compositionally biased region" description="Basic residues" evidence="1">
    <location>
        <begin position="34"/>
        <end position="43"/>
    </location>
</feature>
<feature type="domain" description="Chromatin assembly factor 1 subunit Cac1-like C-terminal" evidence="3">
    <location>
        <begin position="709"/>
        <end position="758"/>
    </location>
</feature>